<dbReference type="NCBIfam" id="TIGR03696">
    <property type="entry name" value="Rhs_assc_core"/>
    <property type="match status" value="1"/>
</dbReference>
<feature type="region of interest" description="Disordered" evidence="4">
    <location>
        <begin position="22"/>
        <end position="73"/>
    </location>
</feature>
<feature type="domain" description="Insecticide toxin TcdB middle/C-terminal" evidence="5">
    <location>
        <begin position="879"/>
        <end position="1010"/>
    </location>
</feature>
<evidence type="ECO:0000313" key="8">
    <source>
        <dbReference type="Proteomes" id="UP000530670"/>
    </source>
</evidence>
<keyword evidence="3" id="KW-0843">Virulence</keyword>
<proteinExistence type="predicted"/>
<dbReference type="Pfam" id="PF03534">
    <property type="entry name" value="SpvB"/>
    <property type="match status" value="1"/>
</dbReference>
<dbReference type="SUPFAM" id="SSF69318">
    <property type="entry name" value="Integrin alpha N-terminal domain"/>
    <property type="match status" value="1"/>
</dbReference>
<dbReference type="InterPro" id="IPR028994">
    <property type="entry name" value="Integrin_alpha_N"/>
</dbReference>
<feature type="domain" description="Insecticide toxin TcdB middle/N-terminal" evidence="6">
    <location>
        <begin position="723"/>
        <end position="828"/>
    </location>
</feature>
<dbReference type="InterPro" id="IPR003284">
    <property type="entry name" value="Sal_SpvB"/>
</dbReference>
<name>A0A8H5QD50_9HYPO</name>
<evidence type="ECO:0000256" key="1">
    <source>
        <dbReference type="ARBA" id="ARBA00004613"/>
    </source>
</evidence>
<dbReference type="PANTHER" id="PTHR32305:SF15">
    <property type="entry name" value="PROTEIN RHSA-RELATED"/>
    <property type="match status" value="1"/>
</dbReference>
<dbReference type="PRINTS" id="PR01341">
    <property type="entry name" value="SALSPVBPROT"/>
</dbReference>
<protein>
    <submittedName>
        <fullName evidence="7">Insecticidal toxin complex</fullName>
    </submittedName>
</protein>
<dbReference type="RefSeq" id="XP_037199027.1">
    <property type="nucleotide sequence ID" value="XM_037347146.1"/>
</dbReference>
<dbReference type="GeneID" id="59299416"/>
<dbReference type="InterPro" id="IPR050708">
    <property type="entry name" value="T6SS_VgrG/RHS"/>
</dbReference>
<evidence type="ECO:0000256" key="4">
    <source>
        <dbReference type="SAM" id="MobiDB-lite"/>
    </source>
</evidence>
<reference evidence="7 8" key="1">
    <citation type="submission" date="2020-05" db="EMBL/GenBank/DDBJ databases">
        <title>Identification and distribution of gene clusters putatively required for synthesis of sphingolipid metabolism inhibitors in phylogenetically diverse species of the filamentous fungus Fusarium.</title>
        <authorList>
            <person name="Kim H.-S."/>
            <person name="Busman M."/>
            <person name="Brown D.W."/>
            <person name="Divon H."/>
            <person name="Uhlig S."/>
            <person name="Proctor R.H."/>
        </authorList>
    </citation>
    <scope>NUCLEOTIDE SEQUENCE [LARGE SCALE GENOMIC DNA]</scope>
    <source>
        <strain evidence="7 8">NRRL 66243</strain>
    </source>
</reference>
<dbReference type="Pfam" id="PF12255">
    <property type="entry name" value="TcdB_toxin_midC"/>
    <property type="match status" value="1"/>
</dbReference>
<dbReference type="PANTHER" id="PTHR32305">
    <property type="match status" value="1"/>
</dbReference>
<feature type="region of interest" description="Disordered" evidence="4">
    <location>
        <begin position="2138"/>
        <end position="2194"/>
    </location>
</feature>
<feature type="compositionally biased region" description="Polar residues" evidence="4">
    <location>
        <begin position="45"/>
        <end position="64"/>
    </location>
</feature>
<feature type="region of interest" description="Disordered" evidence="4">
    <location>
        <begin position="2330"/>
        <end position="2349"/>
    </location>
</feature>
<gene>
    <name evidence="7" type="ORF">FTJAE_13955</name>
</gene>
<dbReference type="InterPro" id="IPR022045">
    <property type="entry name" value="TcdB_toxin_mid/N"/>
</dbReference>
<dbReference type="Gene3D" id="2.180.10.10">
    <property type="entry name" value="RHS repeat-associated core"/>
    <property type="match status" value="1"/>
</dbReference>
<feature type="compositionally biased region" description="Basic and acidic residues" evidence="4">
    <location>
        <begin position="2162"/>
        <end position="2171"/>
    </location>
</feature>
<evidence type="ECO:0000259" key="5">
    <source>
        <dbReference type="Pfam" id="PF12255"/>
    </source>
</evidence>
<dbReference type="GO" id="GO:0005737">
    <property type="term" value="C:cytoplasm"/>
    <property type="evidence" value="ECO:0007669"/>
    <property type="project" value="InterPro"/>
</dbReference>
<keyword evidence="2" id="KW-0964">Secreted</keyword>
<dbReference type="Proteomes" id="UP000530670">
    <property type="component" value="Unassembled WGS sequence"/>
</dbReference>
<keyword evidence="8" id="KW-1185">Reference proteome</keyword>
<evidence type="ECO:0000256" key="2">
    <source>
        <dbReference type="ARBA" id="ARBA00022525"/>
    </source>
</evidence>
<evidence type="ECO:0000256" key="3">
    <source>
        <dbReference type="ARBA" id="ARBA00023026"/>
    </source>
</evidence>
<sequence>MAWPIVNHRDVMLPMANTAAGRGPDLTSAMAKSKPPTMPSGFNPDPTTGRTDRQSSVIPSTEQFSRGGGGFKPISEKLDINPVNGTMSLALPIPIDQGRSNFGPTLNLLYDSGTGNGPFGFGWSLSGEAITRQASRCVPKYNADDVFVLSGQDDLVAAQEAAAVRLDKTSGQQFSVQLYRQRIETESNKIEKWTCRDDESNTHWRVISGDNVTAVYGQDSASRIFESSNGVVHIFSWLISSRYDSKGNAIEYIYKDEDTAGEQSETSGNNKYLKRVRYGNTQPNRDLDDWGLVVTPSEWVFEVVFDYGEHSIDSGRLEEVATWPLRKDPFSRFTSGFQIRTRRLCRSIVVLHHFQDKTGEQDTIVSSITLDYHESEQGSLLTAFTHHGFMVTGNNQSVRQSMPPFQFDYTVGPSPSSLQLVSCTPLDLQNVPTAGSWSSEARWVDLYCEGCPGLLYQDQGGGWMYQRNESAIQSSEDLQGGNLRFSAPVLLGAQPNLHGSSQTFFFQDLNSSGELQIVTRDENGRMMGFYERKDGSGWLNFQPFQAVANISDGLDNFMSADLTGNGLSDLFRVDELTQDVVWFPSLGKKGFGPPQSTRSESISPIWRRNDPGDEASTYLADMTGDGLADIVLISNGAVSYWPNMGYGRFGKEVLMKNAPFFESRDLFNRSRLHLLDADGCGTTDLVYLPADGGAMIYYNLAGNGWSHGALLAAFPNTDYRSSVFASDIVGNGCTCLCVADSVSGVTEMKYVDLAGGNKPYLLKGYSNGFGSVTTVTYQSSFKYYLDDERSGQPWSTKLPFPVHCVKQLGVVDEIAQTKTTKTYAYRDGKLFKKPQVHERFWFFTGSVDFETGFSASAPGELSLTPYLLPDLDSEQCHEVYRALKGLEYRQETYMEGLKSSSTAITATEQAYEVLPIIAAREGRSGVSRVVPRETLTRHYAVGSPSDTKIEHNLVLSVNTFGQATQTATVYYGRKAEHVDRESELDDKQKEIQKRTIIVLQETDYTNAIVDPGLFRKPAVCATRQYRLLGLQVAKDTLLRFNDLASFDHDMFPVLQDSPLTGMLLEMEATGHNARVLLGESRILYSSDDPLVCLEQGKLELCSIEYQQYDLAHTASMAAGVCAHVGVEKPSDVQTAAGYTKLDSDGSWWARRSAARVHPRGTKDSSLKSARASFYVPNTVVDPFGNESTTVFDEYFLLPNNVTDSMGSVTSFINGYRHLRPVETQDHNLNHQRVRLGAFGEELCHAQMGKMGQDVGDSLEGFLDVVSDNDIAALKTMSGAETARALLGKAGSRTIYDVNQYVREKASSDRVSPASIIRIVRQDTFRKGPSEKIAVQIQYLSGARKPISEFEAADYGGPSLNWKASRRTLDGDGNIMRSYHDEFTNSPDFKPASELDTTFTISFYDALGRKVASLDPDHCWTKAQFHPWRTVSFDAGDTVGFGQPSEDPDVGIFFSHLEPSLHKGSWLKTNSASEAKEKIDAAHKSMVYHNTPNTLYVDPLGHKIVSTTRNGDTIVSESFFYDLNGNCVESWDPMKRLAARNSYDLLGGSVYKGSMDAGETWSLLDCQGQVLYSSNSRELRTRTVFDQLRRKVQIWVRQGQGSETLVTKFEYGDAGKDGQKLNLRRQLVSVRDQAGLHTFDEYDIYGNVVLYTRRLAKAYKTDLDWAKPDEILLLPPEVSSSIFNAIGAPVATTDFAGNQSLMVYNAAGRIESLAWKSQASGVQSIYLKSATYSAFLEPTKLEYSNGTMTMYEYDALTQRLIRQKSTRRGKKGQQLLQDLSFTHDCVGRIIRTEDRCQHITYYSNLVIEPVAEYEYDWLGQLVQTRSREQISPGGFNPYSNEPKQKCGMEENNPASMTEYVERYKYDLCGNMSEMKHEGVDKQVVRTWTKSFVYDEKKAPSCLDVKANSNRLTSTIVDGRETHCGYDGEAGRVGCITSMSGYYDMTWDFDGRLRSSSRQKGGNEVTWNIYDYTGTRVRKVTEKLKGQSMMILKDTVYSENVEVYTYNGGVSGTSVRTTGVVHAEGLEIALVESTDNAPATPLVRFQTGRNIETDDNGERVSYEEYSAFGSTTLMACGAEIEAPRRYRFASYERDVETGLSYCNARFYAPWLCRWISTDPLGPVDGPNLYRYCRNDPINLDDPGGTFPNQDVVPDSGLRGPPRPPDNRRGRLDSSELPDVPDEGEGENQVPRNGGDGEVESIISLSEILHLVDPEEVDANQAGSNIQPDLDASAFRVPEPLDSSIDLNEVEVEQEKSDLASQEARWWQEKVGYRLEEAVHEFVQGLNPKPIPQPKPTEKKYTFLQKVWHTFSPCAGVPAGERTYRASTYNANGWKPKSVFSRGLGETRSKRR</sequence>
<evidence type="ECO:0000259" key="6">
    <source>
        <dbReference type="Pfam" id="PF12256"/>
    </source>
</evidence>
<dbReference type="InterPro" id="IPR022044">
    <property type="entry name" value="TcdB_toxin_mid/C"/>
</dbReference>
<dbReference type="EMBL" id="JAAQRI010000504">
    <property type="protein sequence ID" value="KAF5613092.1"/>
    <property type="molecule type" value="Genomic_DNA"/>
</dbReference>
<accession>A0A8H5QD50</accession>
<dbReference type="OrthoDB" id="5426877at2759"/>
<comment type="caution">
    <text evidence="7">The sequence shown here is derived from an EMBL/GenBank/DDBJ whole genome shotgun (WGS) entry which is preliminary data.</text>
</comment>
<comment type="subcellular location">
    <subcellularLocation>
        <location evidence="1">Secreted</location>
    </subcellularLocation>
</comment>
<dbReference type="GO" id="GO:0005576">
    <property type="term" value="C:extracellular region"/>
    <property type="evidence" value="ECO:0007669"/>
    <property type="project" value="UniProtKB-SubCell"/>
</dbReference>
<evidence type="ECO:0000313" key="7">
    <source>
        <dbReference type="EMBL" id="KAF5613092.1"/>
    </source>
</evidence>
<organism evidence="7 8">
    <name type="scientific">Fusarium tjaetaba</name>
    <dbReference type="NCBI Taxonomy" id="1567544"/>
    <lineage>
        <taxon>Eukaryota</taxon>
        <taxon>Fungi</taxon>
        <taxon>Dikarya</taxon>
        <taxon>Ascomycota</taxon>
        <taxon>Pezizomycotina</taxon>
        <taxon>Sordariomycetes</taxon>
        <taxon>Hypocreomycetidae</taxon>
        <taxon>Hypocreales</taxon>
        <taxon>Nectriaceae</taxon>
        <taxon>Fusarium</taxon>
        <taxon>Fusarium fujikuroi species complex</taxon>
    </lineage>
</organism>
<dbReference type="InterPro" id="IPR022385">
    <property type="entry name" value="Rhs_assc_core"/>
</dbReference>
<dbReference type="Pfam" id="PF12256">
    <property type="entry name" value="TcdB_toxin_midN"/>
    <property type="match status" value="1"/>
</dbReference>